<evidence type="ECO:0000256" key="11">
    <source>
        <dbReference type="ARBA" id="ARBA00023002"/>
    </source>
</evidence>
<dbReference type="SFLD" id="SFLDG01169">
    <property type="entry name" value="NADPH_oxidase_subgroup_(NOX)"/>
    <property type="match status" value="1"/>
</dbReference>
<dbReference type="Proteomes" id="UP001153076">
    <property type="component" value="Unassembled WGS sequence"/>
</dbReference>
<feature type="transmembrane region" description="Helical" evidence="14">
    <location>
        <begin position="544"/>
        <end position="565"/>
    </location>
</feature>
<feature type="transmembrane region" description="Helical" evidence="14">
    <location>
        <begin position="449"/>
        <end position="467"/>
    </location>
</feature>
<dbReference type="FunFam" id="1.10.238.10:FF:000049">
    <property type="entry name" value="Respiratory burst oxidase homolog A"/>
    <property type="match status" value="1"/>
</dbReference>
<dbReference type="InterPro" id="IPR002048">
    <property type="entry name" value="EF_hand_dom"/>
</dbReference>
<dbReference type="GO" id="GO:0005886">
    <property type="term" value="C:plasma membrane"/>
    <property type="evidence" value="ECO:0007669"/>
    <property type="project" value="TreeGrafter"/>
</dbReference>
<dbReference type="PROSITE" id="PS50222">
    <property type="entry name" value="EF_HAND_2"/>
    <property type="match status" value="1"/>
</dbReference>
<dbReference type="Gene3D" id="1.10.238.10">
    <property type="entry name" value="EF-hand"/>
    <property type="match status" value="1"/>
</dbReference>
<dbReference type="PANTHER" id="PTHR11972">
    <property type="entry name" value="NADPH OXIDASE"/>
    <property type="match status" value="1"/>
</dbReference>
<keyword evidence="4" id="KW-0285">Flavoprotein</keyword>
<comment type="subcellular location">
    <subcellularLocation>
        <location evidence="1">Membrane</location>
        <topology evidence="1">Multi-pass membrane protein</topology>
    </subcellularLocation>
</comment>
<feature type="region of interest" description="Disordered" evidence="13">
    <location>
        <begin position="1"/>
        <end position="23"/>
    </location>
</feature>
<dbReference type="FunFam" id="3.40.50.80:FF:000028">
    <property type="entry name" value="Respiratory burst oxidase protein E"/>
    <property type="match status" value="1"/>
</dbReference>
<keyword evidence="10 14" id="KW-1133">Transmembrane helix</keyword>
<keyword evidence="5 14" id="KW-0812">Transmembrane</keyword>
<dbReference type="Pfam" id="PF01794">
    <property type="entry name" value="Ferric_reduct"/>
    <property type="match status" value="1"/>
</dbReference>
<dbReference type="PRINTS" id="PR00466">
    <property type="entry name" value="GP91PHOX"/>
</dbReference>
<evidence type="ECO:0000259" key="15">
    <source>
        <dbReference type="PROSITE" id="PS50222"/>
    </source>
</evidence>
<evidence type="ECO:0000313" key="17">
    <source>
        <dbReference type="Proteomes" id="UP001153076"/>
    </source>
</evidence>
<feature type="domain" description="EF-hand" evidence="15">
    <location>
        <begin position="244"/>
        <end position="279"/>
    </location>
</feature>
<reference evidence="16" key="1">
    <citation type="submission" date="2022-04" db="EMBL/GenBank/DDBJ databases">
        <title>Carnegiea gigantea Genome sequencing and assembly v2.</title>
        <authorList>
            <person name="Copetti D."/>
            <person name="Sanderson M.J."/>
            <person name="Burquez A."/>
            <person name="Wojciechowski M.F."/>
        </authorList>
    </citation>
    <scope>NUCLEOTIDE SEQUENCE</scope>
    <source>
        <strain evidence="16">SGP5-SGP5p</strain>
        <tissue evidence="16">Aerial part</tissue>
    </source>
</reference>
<evidence type="ECO:0000256" key="12">
    <source>
        <dbReference type="ARBA" id="ARBA00023136"/>
    </source>
</evidence>
<comment type="caution">
    <text evidence="16">The sequence shown here is derived from an EMBL/GenBank/DDBJ whole genome shotgun (WGS) entry which is preliminary data.</text>
</comment>
<evidence type="ECO:0000256" key="1">
    <source>
        <dbReference type="ARBA" id="ARBA00004141"/>
    </source>
</evidence>
<sequence length="865" mass="97305">MSSSAGSSSRRSNYSRSFHLPDDDEDVAADVGDFSVGGAMLPIFLNDLGPPSSSSQELVEVELQLEDDAIYVCSVTPTTMTPTPARFDDSGGGGGSLLARSLSAASKLRRKFGWPRSVASSASSVVEAAAPVTAMTEREKMRMRAQLQRTRSGAQRALKGLRFISQTTAEDAAAIWQQVEARFDRLARNGLLAREDFGECIGMMDSKEFAVGIFDALARRKRQRISKICKEELQDFWLQLSDQSFDARLQIFFDMADSNEDGRITRDEVQELIMLSASANKLSTLQEKAHEYANLIMEELDPENLGYIELWQLEALLLQRDVYMEYSRPLSTPGWSQNLSTFKPKNVVRRVSCTLKCLILENWQRGWIILLWVVAMASLFIWKFLQYRNRAAFQVMGYCVCTAKGAAETLKLNMALILLPVSRNTLTWLRSTRARLFIPFDDNINFHKIIAFAIVVGVILHAGIHLACDFPRLINSSPEKFALIASDFNNKKPTYGGLLTGIEGITGIGMVILMAISFTLATSRFRRNAVKLPAPFNRLAGYNAFWYSHHLLGLVYVLLLLHGIFLLLAKKWTQKTTWMYISVPLLLYIAERSLRTCRSEIRSVKILKASELPGNVFTLVMSKPQGFKYKSGQYIFIQCPAISKFECFTRLRVDGPYGAPAQDYQNYDVLLLVGLGIGATPFISILKDLLNNAKAATDSNTDISISDDSINSFASSSTPHSVSRRPMRVKNAHFYWVTREQGSFEWFKGVMDEVAELDHKGLIDMHNYLTSVYEEGDARSTLLTMVQALTHAKYGVDILSGTRVKTHFARPDWKEVFAKIAKKHPYSTIGVFYCGRPVLAKELKKLAHEMSHKTSTRFEFHKEQF</sequence>
<dbReference type="PANTHER" id="PTHR11972:SF44">
    <property type="entry name" value="RESPIRATORY BURST OXIDASE HOMOLOG PROTEIN E"/>
    <property type="match status" value="1"/>
</dbReference>
<dbReference type="InterPro" id="IPR039261">
    <property type="entry name" value="FNR_nucleotide-bd"/>
</dbReference>
<keyword evidence="6" id="KW-0479">Metal-binding</keyword>
<protein>
    <recommendedName>
        <fullName evidence="15">EF-hand domain-containing protein</fullName>
    </recommendedName>
</protein>
<evidence type="ECO:0000256" key="5">
    <source>
        <dbReference type="ARBA" id="ARBA00022692"/>
    </source>
</evidence>
<keyword evidence="11" id="KW-0560">Oxidoreductase</keyword>
<dbReference type="GO" id="GO:0005509">
    <property type="term" value="F:calcium ion binding"/>
    <property type="evidence" value="ECO:0007669"/>
    <property type="project" value="InterPro"/>
</dbReference>
<dbReference type="Gene3D" id="2.40.30.10">
    <property type="entry name" value="Translation factors"/>
    <property type="match status" value="1"/>
</dbReference>
<feature type="transmembrane region" description="Helical" evidence="14">
    <location>
        <begin position="498"/>
        <end position="523"/>
    </location>
</feature>
<feature type="transmembrane region" description="Helical" evidence="14">
    <location>
        <begin position="366"/>
        <end position="385"/>
    </location>
</feature>
<evidence type="ECO:0000256" key="14">
    <source>
        <dbReference type="SAM" id="Phobius"/>
    </source>
</evidence>
<evidence type="ECO:0000313" key="16">
    <source>
        <dbReference type="EMBL" id="KAJ8435529.1"/>
    </source>
</evidence>
<dbReference type="SUPFAM" id="SSF52343">
    <property type="entry name" value="Ferredoxin reductase-like, C-terminal NADP-linked domain"/>
    <property type="match status" value="1"/>
</dbReference>
<dbReference type="InterPro" id="IPR000778">
    <property type="entry name" value="Cyt_b245_heavy_chain"/>
</dbReference>
<dbReference type="Pfam" id="PF08414">
    <property type="entry name" value="NADPH_Ox"/>
    <property type="match status" value="1"/>
</dbReference>
<evidence type="ECO:0000256" key="13">
    <source>
        <dbReference type="SAM" id="MobiDB-lite"/>
    </source>
</evidence>
<name>A0A9Q1K2D8_9CARY</name>
<evidence type="ECO:0000256" key="7">
    <source>
        <dbReference type="ARBA" id="ARBA00022827"/>
    </source>
</evidence>
<keyword evidence="8" id="KW-0106">Calcium</keyword>
<dbReference type="OrthoDB" id="167398at2759"/>
<accession>A0A9Q1K2D8</accession>
<dbReference type="CDD" id="cd06186">
    <property type="entry name" value="NOX_Duox_like_FAD_NADP"/>
    <property type="match status" value="1"/>
</dbReference>
<dbReference type="InterPro" id="IPR017938">
    <property type="entry name" value="Riboflavin_synthase-like_b-brl"/>
</dbReference>
<keyword evidence="3" id="KW-0575">Peroxidase</keyword>
<evidence type="ECO:0000256" key="10">
    <source>
        <dbReference type="ARBA" id="ARBA00022989"/>
    </source>
</evidence>
<dbReference type="InterPro" id="IPR050369">
    <property type="entry name" value="RBOH/FRE"/>
</dbReference>
<evidence type="ECO:0000256" key="3">
    <source>
        <dbReference type="ARBA" id="ARBA00022559"/>
    </source>
</evidence>
<evidence type="ECO:0000256" key="8">
    <source>
        <dbReference type="ARBA" id="ARBA00022837"/>
    </source>
</evidence>
<evidence type="ECO:0000256" key="6">
    <source>
        <dbReference type="ARBA" id="ARBA00022723"/>
    </source>
</evidence>
<dbReference type="SUPFAM" id="SSF47473">
    <property type="entry name" value="EF-hand"/>
    <property type="match status" value="1"/>
</dbReference>
<dbReference type="CDD" id="cd00051">
    <property type="entry name" value="EFh"/>
    <property type="match status" value="1"/>
</dbReference>
<dbReference type="InterPro" id="IPR013112">
    <property type="entry name" value="FAD-bd_8"/>
</dbReference>
<dbReference type="InterPro" id="IPR018247">
    <property type="entry name" value="EF_Hand_1_Ca_BS"/>
</dbReference>
<proteinExistence type="inferred from homology"/>
<dbReference type="Gene3D" id="3.40.50.80">
    <property type="entry name" value="Nucleotide-binding domain of ferredoxin-NADP reductase (FNR) module"/>
    <property type="match status" value="1"/>
</dbReference>
<dbReference type="SUPFAM" id="SSF63380">
    <property type="entry name" value="Riboflavin synthase domain-like"/>
    <property type="match status" value="1"/>
</dbReference>
<keyword evidence="9" id="KW-0521">NADP</keyword>
<keyword evidence="17" id="KW-1185">Reference proteome</keyword>
<dbReference type="EMBL" id="JAKOGI010000407">
    <property type="protein sequence ID" value="KAJ8435529.1"/>
    <property type="molecule type" value="Genomic_DNA"/>
</dbReference>
<dbReference type="InterPro" id="IPR013623">
    <property type="entry name" value="NADPH_Ox"/>
</dbReference>
<dbReference type="InterPro" id="IPR013121">
    <property type="entry name" value="Fe_red_NAD-bd_6"/>
</dbReference>
<evidence type="ECO:0000256" key="4">
    <source>
        <dbReference type="ARBA" id="ARBA00022630"/>
    </source>
</evidence>
<organism evidence="16 17">
    <name type="scientific">Carnegiea gigantea</name>
    <dbReference type="NCBI Taxonomy" id="171969"/>
    <lineage>
        <taxon>Eukaryota</taxon>
        <taxon>Viridiplantae</taxon>
        <taxon>Streptophyta</taxon>
        <taxon>Embryophyta</taxon>
        <taxon>Tracheophyta</taxon>
        <taxon>Spermatophyta</taxon>
        <taxon>Magnoliopsida</taxon>
        <taxon>eudicotyledons</taxon>
        <taxon>Gunneridae</taxon>
        <taxon>Pentapetalae</taxon>
        <taxon>Caryophyllales</taxon>
        <taxon>Cactineae</taxon>
        <taxon>Cactaceae</taxon>
        <taxon>Cactoideae</taxon>
        <taxon>Echinocereeae</taxon>
        <taxon>Carnegiea</taxon>
    </lineage>
</organism>
<dbReference type="Pfam" id="PF08022">
    <property type="entry name" value="FAD_binding_8"/>
    <property type="match status" value="1"/>
</dbReference>
<feature type="compositionally biased region" description="Low complexity" evidence="13">
    <location>
        <begin position="1"/>
        <end position="17"/>
    </location>
</feature>
<evidence type="ECO:0000256" key="2">
    <source>
        <dbReference type="ARBA" id="ARBA00007975"/>
    </source>
</evidence>
<evidence type="ECO:0000256" key="9">
    <source>
        <dbReference type="ARBA" id="ARBA00022857"/>
    </source>
</evidence>
<dbReference type="GO" id="GO:0016174">
    <property type="term" value="F:NAD(P)H oxidase H2O2-forming activity"/>
    <property type="evidence" value="ECO:0007669"/>
    <property type="project" value="TreeGrafter"/>
</dbReference>
<gene>
    <name evidence="16" type="ORF">Cgig2_014448</name>
</gene>
<comment type="similarity">
    <text evidence="2">Belongs to the RBOH (TC 5.B.1.3) family.</text>
</comment>
<dbReference type="InterPro" id="IPR013130">
    <property type="entry name" value="Fe3_Rdtase_TM_dom"/>
</dbReference>
<keyword evidence="7" id="KW-0274">FAD</keyword>
<keyword evidence="12 14" id="KW-0472">Membrane</keyword>
<dbReference type="GO" id="GO:0004601">
    <property type="term" value="F:peroxidase activity"/>
    <property type="evidence" value="ECO:0007669"/>
    <property type="project" value="UniProtKB-KW"/>
</dbReference>
<dbReference type="Pfam" id="PF08030">
    <property type="entry name" value="NAD_binding_6"/>
    <property type="match status" value="1"/>
</dbReference>
<dbReference type="InterPro" id="IPR011992">
    <property type="entry name" value="EF-hand-dom_pair"/>
</dbReference>
<dbReference type="AlphaFoldDB" id="A0A9Q1K2D8"/>
<dbReference type="PROSITE" id="PS00018">
    <property type="entry name" value="EF_HAND_1"/>
    <property type="match status" value="1"/>
</dbReference>